<accession>A0A4Q1HR71</accession>
<dbReference type="PANTHER" id="PTHR34698">
    <property type="entry name" value="5-OXOPROLINASE SUBUNIT B"/>
    <property type="match status" value="1"/>
</dbReference>
<dbReference type="NCBIfam" id="TIGR00370">
    <property type="entry name" value="5-oxoprolinase subunit PxpB"/>
    <property type="match status" value="1"/>
</dbReference>
<dbReference type="SUPFAM" id="SSF160467">
    <property type="entry name" value="PH0987 N-terminal domain-like"/>
    <property type="match status" value="1"/>
</dbReference>
<keyword evidence="6" id="KW-1185">Reference proteome</keyword>
<dbReference type="Proteomes" id="UP000290849">
    <property type="component" value="Unassembled WGS sequence"/>
</dbReference>
<keyword evidence="2 5" id="KW-0378">Hydrolase</keyword>
<organism evidence="5 6">
    <name type="scientific">Achromobacter aloeverae</name>
    <dbReference type="NCBI Taxonomy" id="1750518"/>
    <lineage>
        <taxon>Bacteria</taxon>
        <taxon>Pseudomonadati</taxon>
        <taxon>Pseudomonadota</taxon>
        <taxon>Betaproteobacteria</taxon>
        <taxon>Burkholderiales</taxon>
        <taxon>Alcaligenaceae</taxon>
        <taxon>Achromobacter</taxon>
    </lineage>
</organism>
<name>A0A4Q1HR71_9BURK</name>
<dbReference type="InterPro" id="IPR010016">
    <property type="entry name" value="PxpB"/>
</dbReference>
<protein>
    <submittedName>
        <fullName evidence="5">Allophanate hydrolase subunit 1</fullName>
    </submittedName>
</protein>
<feature type="domain" description="Carboxyltransferase" evidence="4">
    <location>
        <begin position="13"/>
        <end position="222"/>
    </location>
</feature>
<dbReference type="SMART" id="SM00796">
    <property type="entry name" value="AHS1"/>
    <property type="match status" value="1"/>
</dbReference>
<comment type="caution">
    <text evidence="5">The sequence shown here is derived from an EMBL/GenBank/DDBJ whole genome shotgun (WGS) entry which is preliminary data.</text>
</comment>
<evidence type="ECO:0000256" key="3">
    <source>
        <dbReference type="ARBA" id="ARBA00022840"/>
    </source>
</evidence>
<evidence type="ECO:0000256" key="2">
    <source>
        <dbReference type="ARBA" id="ARBA00022801"/>
    </source>
</evidence>
<sequence>MNSSPDAYARSSWRIEPVGDRCLLVAFGDRVDAEVNRAVLSFAAWLLDHPLPGVIDVVPAFTTVALHYRPEAYAEGGSTVAPFARLAQRVREVLDRGVPQVEQGGRTVEIPCCYGGDHGPDLEEVAQRCGLSTEEVIRLHGESPSVIYTFYFAPGNPFAGGLDPRLSLPRRKTPRTLVPAGSVAIANGLTTIYQLAMPGGWNLIGRTPWNLFDIKQDPPVRLQLGDRLHFVPVTPAEFDRLYEARP</sequence>
<dbReference type="Gene3D" id="3.30.1360.40">
    <property type="match status" value="1"/>
</dbReference>
<keyword evidence="1" id="KW-0547">Nucleotide-binding</keyword>
<keyword evidence="3" id="KW-0067">ATP-binding</keyword>
<dbReference type="Pfam" id="PF02682">
    <property type="entry name" value="CT_C_D"/>
    <property type="match status" value="1"/>
</dbReference>
<dbReference type="InterPro" id="IPR003833">
    <property type="entry name" value="CT_C_D"/>
</dbReference>
<evidence type="ECO:0000313" key="5">
    <source>
        <dbReference type="EMBL" id="RXN93093.1"/>
    </source>
</evidence>
<gene>
    <name evidence="5" type="ORF">C7R54_05105</name>
</gene>
<evidence type="ECO:0000256" key="1">
    <source>
        <dbReference type="ARBA" id="ARBA00022741"/>
    </source>
</evidence>
<dbReference type="EMBL" id="PYAL01000001">
    <property type="protein sequence ID" value="RXN93093.1"/>
    <property type="molecule type" value="Genomic_DNA"/>
</dbReference>
<reference evidence="5 6" key="1">
    <citation type="journal article" date="2017" name="Int. J. Syst. Evol. Microbiol.">
        <title>Achromobacter aloeverae sp. nov., isolated from the root of Aloe vera (L.) Burm.f.</title>
        <authorList>
            <person name="Kuncharoen N."/>
            <person name="Muramatsu Y."/>
            <person name="Shibata C."/>
            <person name="Kamakura Y."/>
            <person name="Nakagawa Y."/>
            <person name="Tanasupawat S."/>
        </authorList>
    </citation>
    <scope>NUCLEOTIDE SEQUENCE [LARGE SCALE GENOMIC DNA]</scope>
    <source>
        <strain evidence="5 6">AVA-1</strain>
    </source>
</reference>
<dbReference type="Gene3D" id="2.40.100.10">
    <property type="entry name" value="Cyclophilin-like"/>
    <property type="match status" value="1"/>
</dbReference>
<dbReference type="PANTHER" id="PTHR34698:SF2">
    <property type="entry name" value="5-OXOPROLINASE SUBUNIT B"/>
    <property type="match status" value="1"/>
</dbReference>
<dbReference type="RefSeq" id="WP_129149050.1">
    <property type="nucleotide sequence ID" value="NZ_JBHSDO010000006.1"/>
</dbReference>
<evidence type="ECO:0000259" key="4">
    <source>
        <dbReference type="SMART" id="SM00796"/>
    </source>
</evidence>
<dbReference type="SUPFAM" id="SSF50891">
    <property type="entry name" value="Cyclophilin-like"/>
    <property type="match status" value="1"/>
</dbReference>
<evidence type="ECO:0000313" key="6">
    <source>
        <dbReference type="Proteomes" id="UP000290849"/>
    </source>
</evidence>
<dbReference type="GO" id="GO:0016787">
    <property type="term" value="F:hydrolase activity"/>
    <property type="evidence" value="ECO:0007669"/>
    <property type="project" value="UniProtKB-KW"/>
</dbReference>
<dbReference type="OrthoDB" id="9778567at2"/>
<dbReference type="GO" id="GO:0005524">
    <property type="term" value="F:ATP binding"/>
    <property type="evidence" value="ECO:0007669"/>
    <property type="project" value="UniProtKB-KW"/>
</dbReference>
<proteinExistence type="predicted"/>
<dbReference type="InterPro" id="IPR029000">
    <property type="entry name" value="Cyclophilin-like_dom_sf"/>
</dbReference>
<dbReference type="AlphaFoldDB" id="A0A4Q1HR71"/>